<reference evidence="3 4" key="1">
    <citation type="submission" date="2020-04" db="EMBL/GenBank/DDBJ databases">
        <title>MicrobeNet Type strains.</title>
        <authorList>
            <person name="Nicholson A.C."/>
        </authorList>
    </citation>
    <scope>NUCLEOTIDE SEQUENCE [LARGE SCALE GENOMIC DNA]</scope>
    <source>
        <strain evidence="3 4">CCUG 69612</strain>
    </source>
</reference>
<sequence length="447" mass="50538">MRIGIFTDTYFPQVSGVATSIKTLKKELEKLGHRVFIFTTTDKDVNRYEDWQIIRIPSVPFFAFKDRRIAYAGFSDAVKLAERYHLDIIHTQTEFSLGLLGKMIARELKIPVIHTYHTNYEDYVHYIAKGKVIRPGMVKYIIRSYCNYMDGVICPSQIVEGMLTDYKVTAPKRVIPTGIDLEKFRRPELSRQDLADLRGKLGISEDTYMLLSLSRVSYEKNIQALMTALPKVLEQGLKVKLVIAGDGPYLTELKQLANALDLADDVIFTGMIAPSETALYYKAADFFVSASTSETQGLTYLEALASGTAVIAHDNPYLANVISDKMFGTLYRYEKDLAEAICDAIIATPPMTKEALANKLYEISAENFGRQVADFYLEMALAHHQRMDAGELSPIPVVMVRKATQTGLLMARKGVYLPQRIIIKSTVRSRRYLRDLSRRYRDKGGSD</sequence>
<accession>A0A7X6MWZ2</accession>
<dbReference type="InterPro" id="IPR001296">
    <property type="entry name" value="Glyco_trans_1"/>
</dbReference>
<comment type="caution">
    <text evidence="3">The sequence shown here is derived from an EMBL/GenBank/DDBJ whole genome shotgun (WGS) entry which is preliminary data.</text>
</comment>
<proteinExistence type="predicted"/>
<dbReference type="EMBL" id="JAAXPR010000001">
    <property type="protein sequence ID" value="NKZ19461.1"/>
    <property type="molecule type" value="Genomic_DNA"/>
</dbReference>
<feature type="domain" description="Glycosyl transferase family 1" evidence="1">
    <location>
        <begin position="197"/>
        <end position="344"/>
    </location>
</feature>
<dbReference type="CDD" id="cd03817">
    <property type="entry name" value="GT4_UGDG-like"/>
    <property type="match status" value="1"/>
</dbReference>
<evidence type="ECO:0000259" key="2">
    <source>
        <dbReference type="Pfam" id="PF13439"/>
    </source>
</evidence>
<dbReference type="Proteomes" id="UP000522720">
    <property type="component" value="Unassembled WGS sequence"/>
</dbReference>
<protein>
    <submittedName>
        <fullName evidence="3">Glycosyltransferase family 4 protein</fullName>
    </submittedName>
</protein>
<dbReference type="InterPro" id="IPR028098">
    <property type="entry name" value="Glyco_trans_4-like_N"/>
</dbReference>
<evidence type="ECO:0000313" key="3">
    <source>
        <dbReference type="EMBL" id="NKZ19461.1"/>
    </source>
</evidence>
<dbReference type="AlphaFoldDB" id="A0A7X6MWZ2"/>
<evidence type="ECO:0000259" key="1">
    <source>
        <dbReference type="Pfam" id="PF00534"/>
    </source>
</evidence>
<keyword evidence="4" id="KW-1185">Reference proteome</keyword>
<dbReference type="Gene3D" id="3.40.50.2000">
    <property type="entry name" value="Glycogen Phosphorylase B"/>
    <property type="match status" value="2"/>
</dbReference>
<dbReference type="FunFam" id="3.40.50.2000:FF:000136">
    <property type="entry name" value="Glycosyl transferase, group 1"/>
    <property type="match status" value="1"/>
</dbReference>
<dbReference type="Pfam" id="PF00534">
    <property type="entry name" value="Glycos_transf_1"/>
    <property type="match status" value="1"/>
</dbReference>
<dbReference type="GO" id="GO:0016758">
    <property type="term" value="F:hexosyltransferase activity"/>
    <property type="evidence" value="ECO:0007669"/>
    <property type="project" value="TreeGrafter"/>
</dbReference>
<dbReference type="Pfam" id="PF13439">
    <property type="entry name" value="Glyco_transf_4"/>
    <property type="match status" value="1"/>
</dbReference>
<dbReference type="SUPFAM" id="SSF53756">
    <property type="entry name" value="UDP-Glycosyltransferase/glycogen phosphorylase"/>
    <property type="match status" value="1"/>
</dbReference>
<dbReference type="PANTHER" id="PTHR45947:SF3">
    <property type="entry name" value="SULFOQUINOVOSYL TRANSFERASE SQD2"/>
    <property type="match status" value="1"/>
</dbReference>
<keyword evidence="3" id="KW-0808">Transferase</keyword>
<name>A0A7X6MWZ2_9STRE</name>
<evidence type="ECO:0000313" key="4">
    <source>
        <dbReference type="Proteomes" id="UP000522720"/>
    </source>
</evidence>
<organism evidence="3 4">
    <name type="scientific">Streptococcus ovuberis</name>
    <dbReference type="NCBI Taxonomy" id="1936207"/>
    <lineage>
        <taxon>Bacteria</taxon>
        <taxon>Bacillati</taxon>
        <taxon>Bacillota</taxon>
        <taxon>Bacilli</taxon>
        <taxon>Lactobacillales</taxon>
        <taxon>Streptococcaceae</taxon>
        <taxon>Streptococcus</taxon>
    </lineage>
</organism>
<dbReference type="PANTHER" id="PTHR45947">
    <property type="entry name" value="SULFOQUINOVOSYL TRANSFERASE SQD2"/>
    <property type="match status" value="1"/>
</dbReference>
<gene>
    <name evidence="3" type="ORF">HF992_01090</name>
</gene>
<feature type="domain" description="Glycosyltransferase subfamily 4-like N-terminal" evidence="2">
    <location>
        <begin position="14"/>
        <end position="183"/>
    </location>
</feature>
<dbReference type="InterPro" id="IPR050194">
    <property type="entry name" value="Glycosyltransferase_grp1"/>
</dbReference>
<dbReference type="RefSeq" id="WP_168548224.1">
    <property type="nucleotide sequence ID" value="NZ_JAAXPR010000001.1"/>
</dbReference>